<dbReference type="EMBL" id="CP074694">
    <property type="protein sequence ID" value="QVL30264.1"/>
    <property type="molecule type" value="Genomic_DNA"/>
</dbReference>
<protein>
    <submittedName>
        <fullName evidence="3">Uncharacterized protein</fullName>
    </submittedName>
</protein>
<organism evidence="3 4">
    <name type="scientific">Telmatocola sphagniphila</name>
    <dbReference type="NCBI Taxonomy" id="1123043"/>
    <lineage>
        <taxon>Bacteria</taxon>
        <taxon>Pseudomonadati</taxon>
        <taxon>Planctomycetota</taxon>
        <taxon>Planctomycetia</taxon>
        <taxon>Gemmatales</taxon>
        <taxon>Gemmataceae</taxon>
    </lineage>
</organism>
<gene>
    <name evidence="3" type="ORF">KIH39_15530</name>
</gene>
<evidence type="ECO:0000313" key="4">
    <source>
        <dbReference type="Proteomes" id="UP000676194"/>
    </source>
</evidence>
<dbReference type="RefSeq" id="WP_213494141.1">
    <property type="nucleotide sequence ID" value="NZ_CP074694.1"/>
</dbReference>
<feature type="coiled-coil region" evidence="1">
    <location>
        <begin position="83"/>
        <end position="110"/>
    </location>
</feature>
<name>A0A8E6B2U4_9BACT</name>
<feature type="compositionally biased region" description="Basic residues" evidence="2">
    <location>
        <begin position="129"/>
        <end position="139"/>
    </location>
</feature>
<keyword evidence="4" id="KW-1185">Reference proteome</keyword>
<keyword evidence="1" id="KW-0175">Coiled coil</keyword>
<accession>A0A8E6B2U4</accession>
<feature type="region of interest" description="Disordered" evidence="2">
    <location>
        <begin position="112"/>
        <end position="140"/>
    </location>
</feature>
<evidence type="ECO:0000256" key="1">
    <source>
        <dbReference type="SAM" id="Coils"/>
    </source>
</evidence>
<proteinExistence type="predicted"/>
<sequence>MTTNSEAKAPRRSRSIGGPKLGESCGPQAKRLASVILEVLAGARTPTDAATAVGISLPNYYQVETRALQGLLKACEPRPRGRVRTDASELASLQKENQRLQRELGRHQALARASQRAVGLAPPPTRSASGKKGRKRRTTVRALSIVARLNPVQQEAPKEAGVQ</sequence>
<reference evidence="3" key="1">
    <citation type="submission" date="2021-05" db="EMBL/GenBank/DDBJ databases">
        <title>Complete genome sequence of the cellulolytic planctomycete Telmatocola sphagniphila SP2T and characterization of the first cellulase from planctomycetes.</title>
        <authorList>
            <person name="Rakitin A.L."/>
            <person name="Beletsky A.V."/>
            <person name="Naumoff D.G."/>
            <person name="Kulichevskaya I.S."/>
            <person name="Mardanov A.V."/>
            <person name="Ravin N.V."/>
            <person name="Dedysh S.N."/>
        </authorList>
    </citation>
    <scope>NUCLEOTIDE SEQUENCE</scope>
    <source>
        <strain evidence="3">SP2T</strain>
    </source>
</reference>
<evidence type="ECO:0000313" key="3">
    <source>
        <dbReference type="EMBL" id="QVL30264.1"/>
    </source>
</evidence>
<dbReference type="Proteomes" id="UP000676194">
    <property type="component" value="Chromosome"/>
</dbReference>
<feature type="region of interest" description="Disordered" evidence="2">
    <location>
        <begin position="1"/>
        <end position="26"/>
    </location>
</feature>
<dbReference type="KEGG" id="tsph:KIH39_15530"/>
<evidence type="ECO:0000256" key="2">
    <source>
        <dbReference type="SAM" id="MobiDB-lite"/>
    </source>
</evidence>
<dbReference type="AlphaFoldDB" id="A0A8E6B2U4"/>